<dbReference type="GO" id="GO:0061630">
    <property type="term" value="F:ubiquitin protein ligase activity"/>
    <property type="evidence" value="ECO:0007669"/>
    <property type="project" value="TreeGrafter"/>
</dbReference>
<name>A0AAD5RWJ2_9PEZI</name>
<dbReference type="AlphaFoldDB" id="A0AAD5RWJ2"/>
<evidence type="ECO:0000313" key="4">
    <source>
        <dbReference type="Proteomes" id="UP001201980"/>
    </source>
</evidence>
<feature type="compositionally biased region" description="Low complexity" evidence="1">
    <location>
        <begin position="803"/>
        <end position="812"/>
    </location>
</feature>
<reference evidence="3" key="1">
    <citation type="submission" date="2022-07" db="EMBL/GenBank/DDBJ databases">
        <title>Draft genome sequence of Zalerion maritima ATCC 34329, a (micro)plastics degrading marine fungus.</title>
        <authorList>
            <person name="Paco A."/>
            <person name="Goncalves M.F.M."/>
            <person name="Rocha-Santos T.A.P."/>
            <person name="Alves A."/>
        </authorList>
    </citation>
    <scope>NUCLEOTIDE SEQUENCE</scope>
    <source>
        <strain evidence="3">ATCC 34329</strain>
    </source>
</reference>
<organism evidence="3 4">
    <name type="scientific">Zalerion maritima</name>
    <dbReference type="NCBI Taxonomy" id="339359"/>
    <lineage>
        <taxon>Eukaryota</taxon>
        <taxon>Fungi</taxon>
        <taxon>Dikarya</taxon>
        <taxon>Ascomycota</taxon>
        <taxon>Pezizomycotina</taxon>
        <taxon>Sordariomycetes</taxon>
        <taxon>Lulworthiomycetidae</taxon>
        <taxon>Lulworthiales</taxon>
        <taxon>Lulworthiaceae</taxon>
        <taxon>Zalerion</taxon>
    </lineage>
</organism>
<dbReference type="Proteomes" id="UP001201980">
    <property type="component" value="Unassembled WGS sequence"/>
</dbReference>
<evidence type="ECO:0000313" key="3">
    <source>
        <dbReference type="EMBL" id="KAJ2904472.1"/>
    </source>
</evidence>
<dbReference type="InterPro" id="IPR013083">
    <property type="entry name" value="Znf_RING/FYVE/PHD"/>
</dbReference>
<feature type="transmembrane region" description="Helical" evidence="2">
    <location>
        <begin position="120"/>
        <end position="139"/>
    </location>
</feature>
<feature type="transmembrane region" description="Helical" evidence="2">
    <location>
        <begin position="339"/>
        <end position="360"/>
    </location>
</feature>
<sequence>MAAELPVTYDNASLWSNLTSWTAQQIRDAVSASRYAESLLNKLGYFIPVDNFGQRVIPEATPLNMLEETTTTTSEALAETIRSVASSAASSVASQVLSPESTHDLPHKVGADNGKGLGSFFSYMTSKWAISCILMAIILNRTHIFAASRRRLRLRFHVRLALRFIPAILLLLFARRVLRSIQCQTSPHFSDLRWGNASVKSDLMFANPNVFFNRLTSTLLLGATDQESCEAVRMIPAEPGSTGMHGSLSILWPLFGVFCLSQFLEIVSCAVQGRSAATETCMTLFEISLAFAEADSALGNQLGWSILSSPTSSSDQASGQAIAITRSMILSRVNTPVEVLIVALICIASHFTSHILGVALLQSKLRLAQTSFWAILFISCIMTSFYNFNLEDPASQGLLRFPTVCLIGHIPHIIVLVGIVICGTVYGIAIVLAAASPAPGDGADGAIPIASQESGFWSRMKEAHGNMQANLSLGDARISASTDFYTALLRAGMSVISMASEAVYLQEDRGINLQQHTWLEDERYKELNAFREDLAFSRLPGVHGDMSGTMGMVPVNEEQERLANGYARERSRQSVAKIYMGDRKPRTGVGAAERSTRWVVAFDYLYKTMSLAARVQSKIILSMMRWLGIRWRPRWLLSMAEAPRTSAEKDDEAKKRASKRERGKRPEWEVSNNGKMYVPRRGDVDVEDWVRKNMRLRNNGQYTPSEQEVDNQLYKWWLDGGFWGHEDKSGEYEPVEDDDDDTTSVFSMATTTDAGGGDDGWESMDEDDQLADGQRTPTQTTFDRTLSRGEGLGDSTGRHREGTPMMDTPMPMSDLARLLNPSSLEEREEARALAAHLQSEKILTRSQYNKVLLRQKSRVLFPRGLGSGFGTGRAKKWTPEEEAVVLEQILLSRRAAAAVKRGGNVGGGVGSSSTEDVLLGEALTRSATGHTAGSSSALPPMSPSMNGGDWASGAAGMGENGPQCVVCHSESRTIIVWPCRCLSLCDECRVNLAMNNYGNCVCCRREVVSFSRIYVP</sequence>
<proteinExistence type="predicted"/>
<dbReference type="CDD" id="cd16616">
    <property type="entry name" value="mRING-HC-C4C4_Asi1p-like"/>
    <property type="match status" value="1"/>
</dbReference>
<feature type="compositionally biased region" description="Low complexity" evidence="1">
    <location>
        <begin position="929"/>
        <end position="945"/>
    </location>
</feature>
<feature type="transmembrane region" description="Helical" evidence="2">
    <location>
        <begin position="372"/>
        <end position="390"/>
    </location>
</feature>
<dbReference type="Gene3D" id="3.30.40.10">
    <property type="entry name" value="Zinc/RING finger domain, C3HC4 (zinc finger)"/>
    <property type="match status" value="1"/>
</dbReference>
<protein>
    <submittedName>
        <fullName evidence="3">Protein ASI1</fullName>
    </submittedName>
</protein>
<keyword evidence="2" id="KW-0812">Transmembrane</keyword>
<feature type="transmembrane region" description="Helical" evidence="2">
    <location>
        <begin position="160"/>
        <end position="178"/>
    </location>
</feature>
<evidence type="ECO:0000256" key="2">
    <source>
        <dbReference type="SAM" id="Phobius"/>
    </source>
</evidence>
<keyword evidence="2" id="KW-0472">Membrane</keyword>
<dbReference type="PANTHER" id="PTHR22696">
    <property type="entry name" value="E3 UBIQUITIN-PROTEIN LIGASE RNF26"/>
    <property type="match status" value="1"/>
</dbReference>
<feature type="compositionally biased region" description="Polar residues" evidence="1">
    <location>
        <begin position="775"/>
        <end position="784"/>
    </location>
</feature>
<feature type="region of interest" description="Disordered" evidence="1">
    <location>
        <begin position="642"/>
        <end position="668"/>
    </location>
</feature>
<gene>
    <name evidence="3" type="ORF">MKZ38_008003</name>
</gene>
<dbReference type="EMBL" id="JAKWBI020000053">
    <property type="protein sequence ID" value="KAJ2904472.1"/>
    <property type="molecule type" value="Genomic_DNA"/>
</dbReference>
<dbReference type="GO" id="GO:0006511">
    <property type="term" value="P:ubiquitin-dependent protein catabolic process"/>
    <property type="evidence" value="ECO:0007669"/>
    <property type="project" value="TreeGrafter"/>
</dbReference>
<dbReference type="Pfam" id="PF13920">
    <property type="entry name" value="zf-C3HC4_3"/>
    <property type="match status" value="1"/>
</dbReference>
<keyword evidence="4" id="KW-1185">Reference proteome</keyword>
<feature type="transmembrane region" description="Helical" evidence="2">
    <location>
        <begin position="410"/>
        <end position="435"/>
    </location>
</feature>
<feature type="compositionally biased region" description="Acidic residues" evidence="1">
    <location>
        <begin position="759"/>
        <end position="770"/>
    </location>
</feature>
<feature type="region of interest" description="Disordered" evidence="1">
    <location>
        <begin position="929"/>
        <end position="952"/>
    </location>
</feature>
<keyword evidence="2" id="KW-1133">Transmembrane helix</keyword>
<accession>A0AAD5RWJ2</accession>
<dbReference type="PANTHER" id="PTHR22696:SF1">
    <property type="entry name" value="E3 UBIQUITIN-PROTEIN LIGASE RNF26"/>
    <property type="match status" value="1"/>
</dbReference>
<dbReference type="GO" id="GO:0016567">
    <property type="term" value="P:protein ubiquitination"/>
    <property type="evidence" value="ECO:0007669"/>
    <property type="project" value="TreeGrafter"/>
</dbReference>
<feature type="compositionally biased region" description="Acidic residues" evidence="1">
    <location>
        <begin position="733"/>
        <end position="742"/>
    </location>
</feature>
<comment type="caution">
    <text evidence="3">The sequence shown here is derived from an EMBL/GenBank/DDBJ whole genome shotgun (WGS) entry which is preliminary data.</text>
</comment>
<feature type="region of interest" description="Disordered" evidence="1">
    <location>
        <begin position="728"/>
        <end position="812"/>
    </location>
</feature>
<feature type="compositionally biased region" description="Basic and acidic residues" evidence="1">
    <location>
        <begin position="646"/>
        <end position="655"/>
    </location>
</feature>
<evidence type="ECO:0000256" key="1">
    <source>
        <dbReference type="SAM" id="MobiDB-lite"/>
    </source>
</evidence>